<dbReference type="InParanoid" id="A0A1E5R0I7"/>
<gene>
    <name evidence="2" type="ORF">AWRI3579_g4542</name>
</gene>
<feature type="transmembrane region" description="Helical" evidence="1">
    <location>
        <begin position="20"/>
        <end position="42"/>
    </location>
</feature>
<dbReference type="PANTHER" id="PTHR39153">
    <property type="entry name" value="AGR244WP"/>
    <property type="match status" value="1"/>
</dbReference>
<keyword evidence="1" id="KW-0812">Transmembrane</keyword>
<dbReference type="FunCoup" id="A0A1E5R0I7">
    <property type="interactions" value="10"/>
</dbReference>
<dbReference type="EMBL" id="LPNM01000012">
    <property type="protein sequence ID" value="OEJ80411.1"/>
    <property type="molecule type" value="Genomic_DNA"/>
</dbReference>
<dbReference type="PANTHER" id="PTHR39153:SF1">
    <property type="entry name" value="AGR244WP"/>
    <property type="match status" value="1"/>
</dbReference>
<dbReference type="OrthoDB" id="3972117at2759"/>
<keyword evidence="1" id="KW-1133">Transmembrane helix</keyword>
<proteinExistence type="predicted"/>
<evidence type="ECO:0000313" key="2">
    <source>
        <dbReference type="EMBL" id="OEJ80411.1"/>
    </source>
</evidence>
<accession>A0A1E5R0I7</accession>
<evidence type="ECO:0000256" key="1">
    <source>
        <dbReference type="SAM" id="Phobius"/>
    </source>
</evidence>
<dbReference type="AlphaFoldDB" id="A0A1E5R0I7"/>
<keyword evidence="1" id="KW-0472">Membrane</keyword>
<organism evidence="2 3">
    <name type="scientific">Hanseniaspora osmophila</name>
    <dbReference type="NCBI Taxonomy" id="56408"/>
    <lineage>
        <taxon>Eukaryota</taxon>
        <taxon>Fungi</taxon>
        <taxon>Dikarya</taxon>
        <taxon>Ascomycota</taxon>
        <taxon>Saccharomycotina</taxon>
        <taxon>Saccharomycetes</taxon>
        <taxon>Saccharomycodales</taxon>
        <taxon>Saccharomycodaceae</taxon>
        <taxon>Hanseniaspora</taxon>
    </lineage>
</organism>
<dbReference type="InterPro" id="IPR038882">
    <property type="entry name" value="Rcf3"/>
</dbReference>
<name>A0A1E5R0I7_9ASCO</name>
<evidence type="ECO:0000313" key="3">
    <source>
        <dbReference type="Proteomes" id="UP000095728"/>
    </source>
</evidence>
<sequence length="118" mass="13514">MSVKPVHYDKDSIKELTKELLVAGTKGAVQGAIISITTGLLLKRFSPTYRNVRNQVKVFYHSAWIASGSTFQCDKQLIKFQERYYQSELDRRSRILDEAAERGIFLEEDMVSKSVIPK</sequence>
<dbReference type="Proteomes" id="UP000095728">
    <property type="component" value="Unassembled WGS sequence"/>
</dbReference>
<protein>
    <submittedName>
        <fullName evidence="2">Uncharacterized protein</fullName>
    </submittedName>
</protein>
<reference evidence="3" key="1">
    <citation type="journal article" date="2016" name="Genome Announc.">
        <title>Genome sequences of three species of Hanseniaspora isolated from spontaneous wine fermentations.</title>
        <authorList>
            <person name="Sternes P.R."/>
            <person name="Lee D."/>
            <person name="Kutyna D.R."/>
            <person name="Borneman A.R."/>
        </authorList>
    </citation>
    <scope>NUCLEOTIDE SEQUENCE [LARGE SCALE GENOMIC DNA]</scope>
    <source>
        <strain evidence="3">AWRI3579</strain>
    </source>
</reference>
<keyword evidence="3" id="KW-1185">Reference proteome</keyword>
<comment type="caution">
    <text evidence="2">The sequence shown here is derived from an EMBL/GenBank/DDBJ whole genome shotgun (WGS) entry which is preliminary data.</text>
</comment>